<proteinExistence type="predicted"/>
<dbReference type="AlphaFoldDB" id="A0A917LDC4"/>
<reference evidence="1" key="1">
    <citation type="journal article" date="2014" name="Int. J. Syst. Evol. Microbiol.">
        <title>Complete genome sequence of Corynebacterium casei LMG S-19264T (=DSM 44701T), isolated from a smear-ripened cheese.</title>
        <authorList>
            <consortium name="US DOE Joint Genome Institute (JGI-PGF)"/>
            <person name="Walter F."/>
            <person name="Albersmeier A."/>
            <person name="Kalinowski J."/>
            <person name="Ruckert C."/>
        </authorList>
    </citation>
    <scope>NUCLEOTIDE SEQUENCE</scope>
    <source>
        <strain evidence="1">CGMCC 1.16134</strain>
    </source>
</reference>
<dbReference type="RefSeq" id="WP_189032576.1">
    <property type="nucleotide sequence ID" value="NZ_BMKR01000066.1"/>
</dbReference>
<keyword evidence="2" id="KW-1185">Reference proteome</keyword>
<evidence type="ECO:0008006" key="3">
    <source>
        <dbReference type="Google" id="ProtNLM"/>
    </source>
</evidence>
<evidence type="ECO:0000313" key="1">
    <source>
        <dbReference type="EMBL" id="GGG13905.1"/>
    </source>
</evidence>
<dbReference type="InterPro" id="IPR021377">
    <property type="entry name" value="DUF3006"/>
</dbReference>
<protein>
    <recommendedName>
        <fullName evidence="3">DUF3006 domain-containing protein</fullName>
    </recommendedName>
</protein>
<reference evidence="1" key="2">
    <citation type="submission" date="2020-09" db="EMBL/GenBank/DDBJ databases">
        <authorList>
            <person name="Sun Q."/>
            <person name="Zhou Y."/>
        </authorList>
    </citation>
    <scope>NUCLEOTIDE SEQUENCE</scope>
    <source>
        <strain evidence="1">CGMCC 1.16134</strain>
    </source>
</reference>
<gene>
    <name evidence="1" type="ORF">GCM10010912_67900</name>
</gene>
<sequence length="71" mass="8022">MRKGIIDRFEGDFAVVEFNGQTEDLLKSDLPEDAKAGDTLIFEDGNVIIDKEGTASRKKEINELMDKLFED</sequence>
<dbReference type="Proteomes" id="UP000637643">
    <property type="component" value="Unassembled WGS sequence"/>
</dbReference>
<comment type="caution">
    <text evidence="1">The sequence shown here is derived from an EMBL/GenBank/DDBJ whole genome shotgun (WGS) entry which is preliminary data.</text>
</comment>
<name>A0A917LDC4_9BACL</name>
<organism evidence="1 2">
    <name type="scientific">Paenibacillus albidus</name>
    <dbReference type="NCBI Taxonomy" id="2041023"/>
    <lineage>
        <taxon>Bacteria</taxon>
        <taxon>Bacillati</taxon>
        <taxon>Bacillota</taxon>
        <taxon>Bacilli</taxon>
        <taxon>Bacillales</taxon>
        <taxon>Paenibacillaceae</taxon>
        <taxon>Paenibacillus</taxon>
    </lineage>
</organism>
<accession>A0A917LDC4</accession>
<dbReference type="Pfam" id="PF11213">
    <property type="entry name" value="DUF3006"/>
    <property type="match status" value="1"/>
</dbReference>
<evidence type="ECO:0000313" key="2">
    <source>
        <dbReference type="Proteomes" id="UP000637643"/>
    </source>
</evidence>
<dbReference type="EMBL" id="BMKR01000066">
    <property type="protein sequence ID" value="GGG13905.1"/>
    <property type="molecule type" value="Genomic_DNA"/>
</dbReference>